<dbReference type="Pfam" id="PF15979">
    <property type="entry name" value="Glyco_hydro_115"/>
    <property type="match status" value="1"/>
</dbReference>
<dbReference type="Gene3D" id="2.60.120.1620">
    <property type="match status" value="1"/>
</dbReference>
<dbReference type="PANTHER" id="PTHR37842:SF2">
    <property type="entry name" value="GYLCOSYL HYDROLASE 115 C-TERMINAL DOMAIN-CONTAINING PROTEIN"/>
    <property type="match status" value="1"/>
</dbReference>
<dbReference type="InterPro" id="IPR031924">
    <property type="entry name" value="GH115"/>
</dbReference>
<evidence type="ECO:0000313" key="5">
    <source>
        <dbReference type="Proteomes" id="UP001596233"/>
    </source>
</evidence>
<dbReference type="InterPro" id="IPR024361">
    <property type="entry name" value="BACON"/>
</dbReference>
<dbReference type="Gene3D" id="2.60.40.10">
    <property type="entry name" value="Immunoglobulins"/>
    <property type="match status" value="1"/>
</dbReference>
<organism evidence="4 5">
    <name type="scientific">Paenibacillus septentrionalis</name>
    <dbReference type="NCBI Taxonomy" id="429342"/>
    <lineage>
        <taxon>Bacteria</taxon>
        <taxon>Bacillati</taxon>
        <taxon>Bacillota</taxon>
        <taxon>Bacilli</taxon>
        <taxon>Bacillales</taxon>
        <taxon>Paenibacillaceae</taxon>
        <taxon>Paenibacillus</taxon>
    </lineage>
</organism>
<dbReference type="RefSeq" id="WP_379236294.1">
    <property type="nucleotide sequence ID" value="NZ_JBHSTE010000005.1"/>
</dbReference>
<dbReference type="Pfam" id="PF17829">
    <property type="entry name" value="GH115_C"/>
    <property type="match status" value="1"/>
</dbReference>
<evidence type="ECO:0000259" key="3">
    <source>
        <dbReference type="Pfam" id="PF19190"/>
    </source>
</evidence>
<reference evidence="5" key="1">
    <citation type="journal article" date="2019" name="Int. J. Syst. Evol. Microbiol.">
        <title>The Global Catalogue of Microorganisms (GCM) 10K type strain sequencing project: providing services to taxonomists for standard genome sequencing and annotation.</title>
        <authorList>
            <consortium name="The Broad Institute Genomics Platform"/>
            <consortium name="The Broad Institute Genome Sequencing Center for Infectious Disease"/>
            <person name="Wu L."/>
            <person name="Ma J."/>
        </authorList>
    </citation>
    <scope>NUCLEOTIDE SEQUENCE [LARGE SCALE GENOMIC DNA]</scope>
    <source>
        <strain evidence="5">PCU 280</strain>
    </source>
</reference>
<evidence type="ECO:0000259" key="2">
    <source>
        <dbReference type="Pfam" id="PF17829"/>
    </source>
</evidence>
<keyword evidence="5" id="KW-1185">Reference proteome</keyword>
<evidence type="ECO:0000313" key="4">
    <source>
        <dbReference type="EMBL" id="MFC6334110.1"/>
    </source>
</evidence>
<dbReference type="Proteomes" id="UP001596233">
    <property type="component" value="Unassembled WGS sequence"/>
</dbReference>
<dbReference type="InterPro" id="IPR013783">
    <property type="entry name" value="Ig-like_fold"/>
</dbReference>
<accession>A0ABW1V652</accession>
<dbReference type="InterPro" id="IPR041437">
    <property type="entry name" value="GH115_C"/>
</dbReference>
<dbReference type="Gene3D" id="3.20.20.520">
    <property type="entry name" value="Glycosyl hydrolase family 115"/>
    <property type="match status" value="1"/>
</dbReference>
<dbReference type="SUPFAM" id="SSF55545">
    <property type="entry name" value="beta-N-acetylhexosaminidase-like domain"/>
    <property type="match status" value="1"/>
</dbReference>
<dbReference type="Gene3D" id="3.30.379.10">
    <property type="entry name" value="Chitobiase/beta-hexosaminidase domain 2-like"/>
    <property type="match status" value="1"/>
</dbReference>
<evidence type="ECO:0000256" key="1">
    <source>
        <dbReference type="ARBA" id="ARBA00022801"/>
    </source>
</evidence>
<dbReference type="PANTHER" id="PTHR37842">
    <property type="match status" value="1"/>
</dbReference>
<feature type="domain" description="BACON" evidence="3">
    <location>
        <begin position="695"/>
        <end position="763"/>
    </location>
</feature>
<protein>
    <submittedName>
        <fullName evidence="4">Glycosyl hydrolase 115 family protein</fullName>
    </submittedName>
</protein>
<sequence length="953" mass="107120">MVENQTTQQSISLVHNGQAVPIYIDDTGTDGKGLKLVAESVARDIQLVTDVLPVVTTNLNASETAIIAGTIGSSWCIDQLVEQGKINLSSLQHKRETFVIQVIEAPFSSIGKAIVIAGSDKRGTFYGLYHISSLIGVSPWVYWGDVHPLKAEELSIPIGKLSYVSKEPTIKYRGFFINDEWPSFGSWTMNQFGGFNEDMYKTVFELILRLKGNFLWPAMWSAVFSENGKRYPLANAELADAYGIVMGTSHHEPMYRSGEEWQHTYANYSESNAWDFEQNEEAITRFWEDGVIRNKHLESVITLGMRGERDSELGGTLEQNINRLKHIILTQKALLKKHGLEHAPQALVVYKEVEKFWHGTSDVPGLKHWDVLNDVMIMLADDNFGNMRTLPPAEDRNRPAGWGIYYHFDYHGGPRSYEWVNTTPLEKVWEQLTMAYEYGIRDLWIVNVGDLKPNELPISYFLELAYDFESWGIEQPNRTRSYVTQWAKQQFGHVMQEEDVEGIAQLLFDYAKMNGIRKPEVIYPDTFSFTAYKEAERMLAEAVSIEQRAERYLQRMPEAYKDTYYQLVYYPAVASANVKKMNLYAGWNQLYSKGLHPSQLANTYAALTEQAIKVDQELEHYYNHTMSEGKWRGMMSSPHVGYVNWNADGWKYPEVSTVAAAPASKMIVHAEGSEEGIIAGAALLPAVNQLQPEVRTIVISNGGTEPFDYQVSSDVPWVSIKPAAGTVAVSETAEISIDWQQLAESAEATLTIKGADQLVELKLTAQVVDLAELPQNAFIEAAGLIAIEAEHTSKRYAPSGAKWQVMEHYGRSVSALKVLPSTISFTNPAESPYVEYTVYAENEGNYQLTLQLAPTNPLSVDNRLRYAVAVDEQEPTIAAALSEAFTPGESRDWGQGVLNNCHTTTTEHQLTKGKHTLRVYVLDAGLVLQRVLLSSKPLPYSYLGPLESYCHKK</sequence>
<gene>
    <name evidence="4" type="ORF">ACFP56_15890</name>
</gene>
<name>A0ABW1V652_9BACL</name>
<dbReference type="GO" id="GO:0016787">
    <property type="term" value="F:hydrolase activity"/>
    <property type="evidence" value="ECO:0007669"/>
    <property type="project" value="UniProtKB-KW"/>
</dbReference>
<dbReference type="Gene3D" id="1.20.58.2150">
    <property type="match status" value="1"/>
</dbReference>
<feature type="domain" description="Gylcosyl hydrolase 115 C-terminal" evidence="2">
    <location>
        <begin position="778"/>
        <end position="947"/>
    </location>
</feature>
<dbReference type="InterPro" id="IPR029018">
    <property type="entry name" value="Hex-like_dom2"/>
</dbReference>
<proteinExistence type="predicted"/>
<dbReference type="EMBL" id="JBHSTE010000005">
    <property type="protein sequence ID" value="MFC6334110.1"/>
    <property type="molecule type" value="Genomic_DNA"/>
</dbReference>
<keyword evidence="1 4" id="KW-0378">Hydrolase</keyword>
<dbReference type="Pfam" id="PF19190">
    <property type="entry name" value="BACON_2"/>
    <property type="match status" value="1"/>
</dbReference>
<comment type="caution">
    <text evidence="4">The sequence shown here is derived from an EMBL/GenBank/DDBJ whole genome shotgun (WGS) entry which is preliminary data.</text>
</comment>
<dbReference type="InterPro" id="IPR042301">
    <property type="entry name" value="GH115_sf"/>
</dbReference>